<feature type="domain" description="DM2" evidence="2">
    <location>
        <begin position="189"/>
        <end position="267"/>
    </location>
</feature>
<dbReference type="SMART" id="SM00151">
    <property type="entry name" value="SWIB"/>
    <property type="match status" value="1"/>
</dbReference>
<evidence type="ECO:0000313" key="4">
    <source>
        <dbReference type="Proteomes" id="UP000053815"/>
    </source>
</evidence>
<dbReference type="Gene3D" id="1.10.245.10">
    <property type="entry name" value="SWIB/MDM2 domain"/>
    <property type="match status" value="1"/>
</dbReference>
<dbReference type="STRING" id="91626.A0A0C9M2H4"/>
<name>A0A0C9M2H4_9FUNG</name>
<evidence type="ECO:0000259" key="2">
    <source>
        <dbReference type="PROSITE" id="PS51925"/>
    </source>
</evidence>
<sequence>MSFNCTNEPTDNSNEMNLNSNLLLSDLFLWDNTNNQSSNSISDPISSSTTSTSLLDETFIFGEPSSAISNELYIQPNPDFLDLFSHQEKDFIINSNDSTMMLHHEMYNSNSNNNGLVVEPFTDLDATQSKKIKKGASSQGKRKAPIEDESFLQQPEQQVDSKKPKKKRKKKPVMDVDPNAPPKPKRITGLNKPLILSASLQTIMDGATQLSRPEIVQRLWKYIKSNQLQDPADRRYILCDAKLKNIFQQDRVNSFGMNRDLSAHLTKIEATTITPTTDTATATAPVPPIQTEDFSPVPTAETPDIMTPSDAEVLQKWNIFI</sequence>
<feature type="region of interest" description="Disordered" evidence="1">
    <location>
        <begin position="128"/>
        <end position="189"/>
    </location>
</feature>
<gene>
    <name evidence="3" type="ORF">MAM1_0031d02396</name>
</gene>
<accession>A0A0C9M2H4</accession>
<dbReference type="OrthoDB" id="10251073at2759"/>
<keyword evidence="4" id="KW-1185">Reference proteome</keyword>
<organism evidence="3">
    <name type="scientific">Mucor ambiguus</name>
    <dbReference type="NCBI Taxonomy" id="91626"/>
    <lineage>
        <taxon>Eukaryota</taxon>
        <taxon>Fungi</taxon>
        <taxon>Fungi incertae sedis</taxon>
        <taxon>Mucoromycota</taxon>
        <taxon>Mucoromycotina</taxon>
        <taxon>Mucoromycetes</taxon>
        <taxon>Mucorales</taxon>
        <taxon>Mucorineae</taxon>
        <taxon>Mucoraceae</taxon>
        <taxon>Mucor</taxon>
    </lineage>
</organism>
<proteinExistence type="predicted"/>
<protein>
    <recommendedName>
        <fullName evidence="2">DM2 domain-containing protein</fullName>
    </recommendedName>
</protein>
<reference evidence="3" key="1">
    <citation type="submission" date="2014-09" db="EMBL/GenBank/DDBJ databases">
        <title>Draft genome sequence of an oleaginous Mucoromycotina fungus Mucor ambiguus NBRC6742.</title>
        <authorList>
            <person name="Takeda I."/>
            <person name="Yamane N."/>
            <person name="Morita T."/>
            <person name="Tamano K."/>
            <person name="Machida M."/>
            <person name="Baker S."/>
            <person name="Koike H."/>
        </authorList>
    </citation>
    <scope>NUCLEOTIDE SEQUENCE</scope>
    <source>
        <strain evidence="3">NBRC 6742</strain>
    </source>
</reference>
<dbReference type="InterPro" id="IPR003121">
    <property type="entry name" value="SWIB_MDM2_domain"/>
</dbReference>
<dbReference type="SUPFAM" id="SSF47592">
    <property type="entry name" value="SWIB/MDM2 domain"/>
    <property type="match status" value="1"/>
</dbReference>
<dbReference type="InterPro" id="IPR036885">
    <property type="entry name" value="SWIB_MDM2_dom_sf"/>
</dbReference>
<dbReference type="Pfam" id="PF02201">
    <property type="entry name" value="SWIB"/>
    <property type="match status" value="1"/>
</dbReference>
<evidence type="ECO:0000256" key="1">
    <source>
        <dbReference type="SAM" id="MobiDB-lite"/>
    </source>
</evidence>
<evidence type="ECO:0000313" key="3">
    <source>
        <dbReference type="EMBL" id="GAN02946.1"/>
    </source>
</evidence>
<dbReference type="Proteomes" id="UP000053815">
    <property type="component" value="Unassembled WGS sequence"/>
</dbReference>
<dbReference type="CDD" id="cd10567">
    <property type="entry name" value="SWIB-MDM2_like"/>
    <property type="match status" value="1"/>
</dbReference>
<dbReference type="AlphaFoldDB" id="A0A0C9M2H4"/>
<dbReference type="EMBL" id="DF836320">
    <property type="protein sequence ID" value="GAN02946.1"/>
    <property type="molecule type" value="Genomic_DNA"/>
</dbReference>
<dbReference type="InterPro" id="IPR019835">
    <property type="entry name" value="SWIB_domain"/>
</dbReference>
<dbReference type="PANTHER" id="PTHR13844">
    <property type="entry name" value="SWI/SNF-RELATED MATRIX-ASSOCIATED ACTIN-DEPENDENT REGULATOR OF CHROMATIN SUBFAMILY D"/>
    <property type="match status" value="1"/>
</dbReference>
<dbReference type="PROSITE" id="PS51925">
    <property type="entry name" value="SWIB_MDM2"/>
    <property type="match status" value="1"/>
</dbReference>